<keyword evidence="8" id="KW-1185">Reference proteome</keyword>
<proteinExistence type="inferred from homology"/>
<dbReference type="InterPro" id="IPR006143">
    <property type="entry name" value="RND_pump_MFP"/>
</dbReference>
<feature type="domain" description="Multidrug resistance protein MdtA-like alpha-helical hairpin" evidence="4">
    <location>
        <begin position="97"/>
        <end position="166"/>
    </location>
</feature>
<comment type="similarity">
    <text evidence="1">Belongs to the membrane fusion protein (MFP) (TC 8.A.1) family.</text>
</comment>
<evidence type="ECO:0000313" key="8">
    <source>
        <dbReference type="Proteomes" id="UP000094622"/>
    </source>
</evidence>
<dbReference type="Pfam" id="PF25876">
    <property type="entry name" value="HH_MFP_RND"/>
    <property type="match status" value="1"/>
</dbReference>
<accession>A0A1E3H6C9</accession>
<dbReference type="Pfam" id="PF25917">
    <property type="entry name" value="BSH_RND"/>
    <property type="match status" value="1"/>
</dbReference>
<feature type="domain" description="Multidrug resistance protein MdtA-like barrel-sandwich hybrid" evidence="5">
    <location>
        <begin position="60"/>
        <end position="192"/>
    </location>
</feature>
<evidence type="ECO:0000256" key="3">
    <source>
        <dbReference type="SAM" id="SignalP"/>
    </source>
</evidence>
<evidence type="ECO:0000256" key="1">
    <source>
        <dbReference type="ARBA" id="ARBA00009477"/>
    </source>
</evidence>
<dbReference type="Gene3D" id="2.40.50.100">
    <property type="match status" value="1"/>
</dbReference>
<reference evidence="7 8" key="1">
    <citation type="submission" date="2016-07" db="EMBL/GenBank/DDBJ databases">
        <title>Draft Genome Sequence of Methylobrevis pamukkalensis PK2.</title>
        <authorList>
            <person name="Vasilenko O.V."/>
            <person name="Doronina N.V."/>
            <person name="Shmareva M.N."/>
            <person name="Tarlachkov S.V."/>
            <person name="Mustakhimov I."/>
            <person name="Trotsenko Y.A."/>
        </authorList>
    </citation>
    <scope>NUCLEOTIDE SEQUENCE [LARGE SCALE GENOMIC DNA]</scope>
    <source>
        <strain evidence="7 8">PK2</strain>
    </source>
</reference>
<dbReference type="PANTHER" id="PTHR30469:SF15">
    <property type="entry name" value="HLYD FAMILY OF SECRETION PROTEINS"/>
    <property type="match status" value="1"/>
</dbReference>
<organism evidence="7 8">
    <name type="scientific">Methylobrevis pamukkalensis</name>
    <dbReference type="NCBI Taxonomy" id="1439726"/>
    <lineage>
        <taxon>Bacteria</taxon>
        <taxon>Pseudomonadati</taxon>
        <taxon>Pseudomonadota</taxon>
        <taxon>Alphaproteobacteria</taxon>
        <taxon>Hyphomicrobiales</taxon>
        <taxon>Pleomorphomonadaceae</taxon>
        <taxon>Methylobrevis</taxon>
    </lineage>
</organism>
<evidence type="ECO:0000259" key="6">
    <source>
        <dbReference type="Pfam" id="PF25954"/>
    </source>
</evidence>
<dbReference type="RefSeq" id="WP_069305895.1">
    <property type="nucleotide sequence ID" value="NZ_MCRJ01000012.1"/>
</dbReference>
<sequence>MTGRWTSAALLMPLLLAACQEAEVVKAPDPVVRAEVVRVVSMAESRSYTGVVTPRRETPVAFRVGGKMTARTVDVGDRVAAGQLLATLDEEDFRLSLESAEAELAAARANLAQAETDQKRYTDLAKGGIVSRSTDEQRRLATDEAQARLEKAEKSVHLARNQLDYARLVAAGDGVVTAVDAEPGEVVTSGRAILTIAPLGETEVEVAIPESRLADLDGASASVDLWSGGRALGARLREISPRADATSRTYRARFTLVDPGPEVRLGMTATLTLTRGEPGAVIRLPSTAILDEGAGPVVFVVAGDGHTLRKTPVSIRRFGASDVLVAGGIGDGATVVTLGVNKLQDGDAVRVALDEARG</sequence>
<protein>
    <submittedName>
        <fullName evidence="7">Multidrug resistance protein MdtA</fullName>
    </submittedName>
</protein>
<dbReference type="Gene3D" id="2.40.420.20">
    <property type="match status" value="1"/>
</dbReference>
<comment type="caution">
    <text evidence="7">The sequence shown here is derived from an EMBL/GenBank/DDBJ whole genome shotgun (WGS) entry which is preliminary data.</text>
</comment>
<dbReference type="SUPFAM" id="SSF111369">
    <property type="entry name" value="HlyD-like secretion proteins"/>
    <property type="match status" value="1"/>
</dbReference>
<dbReference type="Pfam" id="PF25954">
    <property type="entry name" value="Beta-barrel_RND_2"/>
    <property type="match status" value="1"/>
</dbReference>
<dbReference type="PANTHER" id="PTHR30469">
    <property type="entry name" value="MULTIDRUG RESISTANCE PROTEIN MDTA"/>
    <property type="match status" value="1"/>
</dbReference>
<dbReference type="InterPro" id="IPR058625">
    <property type="entry name" value="MdtA-like_BSH"/>
</dbReference>
<dbReference type="Proteomes" id="UP000094622">
    <property type="component" value="Unassembled WGS sequence"/>
</dbReference>
<dbReference type="AlphaFoldDB" id="A0A1E3H6C9"/>
<name>A0A1E3H6C9_9HYPH</name>
<dbReference type="Gene3D" id="2.40.30.170">
    <property type="match status" value="1"/>
</dbReference>
<evidence type="ECO:0000259" key="5">
    <source>
        <dbReference type="Pfam" id="PF25917"/>
    </source>
</evidence>
<dbReference type="Gene3D" id="1.10.287.470">
    <property type="entry name" value="Helix hairpin bin"/>
    <property type="match status" value="1"/>
</dbReference>
<dbReference type="InterPro" id="IPR058792">
    <property type="entry name" value="Beta-barrel_RND_2"/>
</dbReference>
<evidence type="ECO:0000259" key="4">
    <source>
        <dbReference type="Pfam" id="PF25876"/>
    </source>
</evidence>
<dbReference type="GO" id="GO:1990281">
    <property type="term" value="C:efflux pump complex"/>
    <property type="evidence" value="ECO:0007669"/>
    <property type="project" value="TreeGrafter"/>
</dbReference>
<feature type="chain" id="PRO_5009128984" evidence="3">
    <location>
        <begin position="23"/>
        <end position="358"/>
    </location>
</feature>
<feature type="coiled-coil region" evidence="2">
    <location>
        <begin position="90"/>
        <end position="162"/>
    </location>
</feature>
<gene>
    <name evidence="7" type="primary">mdtA_3</name>
    <name evidence="7" type="ORF">A6302_00821</name>
</gene>
<dbReference type="NCBIfam" id="TIGR01730">
    <property type="entry name" value="RND_mfp"/>
    <property type="match status" value="1"/>
</dbReference>
<dbReference type="InterPro" id="IPR058624">
    <property type="entry name" value="MdtA-like_HH"/>
</dbReference>
<keyword evidence="2" id="KW-0175">Coiled coil</keyword>
<keyword evidence="3" id="KW-0732">Signal</keyword>
<feature type="domain" description="CusB-like beta-barrel" evidence="6">
    <location>
        <begin position="204"/>
        <end position="275"/>
    </location>
</feature>
<dbReference type="PROSITE" id="PS51257">
    <property type="entry name" value="PROKAR_LIPOPROTEIN"/>
    <property type="match status" value="1"/>
</dbReference>
<evidence type="ECO:0000256" key="2">
    <source>
        <dbReference type="SAM" id="Coils"/>
    </source>
</evidence>
<dbReference type="OrthoDB" id="9813967at2"/>
<evidence type="ECO:0000313" key="7">
    <source>
        <dbReference type="EMBL" id="ODN71889.1"/>
    </source>
</evidence>
<dbReference type="EMBL" id="MCRJ01000012">
    <property type="protein sequence ID" value="ODN71889.1"/>
    <property type="molecule type" value="Genomic_DNA"/>
</dbReference>
<feature type="signal peptide" evidence="3">
    <location>
        <begin position="1"/>
        <end position="22"/>
    </location>
</feature>
<dbReference type="GO" id="GO:0015562">
    <property type="term" value="F:efflux transmembrane transporter activity"/>
    <property type="evidence" value="ECO:0007669"/>
    <property type="project" value="TreeGrafter"/>
</dbReference>